<evidence type="ECO:0000256" key="2">
    <source>
        <dbReference type="SAM" id="Phobius"/>
    </source>
</evidence>
<organism evidence="5 6">
    <name type="scientific">Naegleria lovaniensis</name>
    <name type="common">Amoeba</name>
    <dbReference type="NCBI Taxonomy" id="51637"/>
    <lineage>
        <taxon>Eukaryota</taxon>
        <taxon>Discoba</taxon>
        <taxon>Heterolobosea</taxon>
        <taxon>Tetramitia</taxon>
        <taxon>Eutetramitia</taxon>
        <taxon>Vahlkampfiidae</taxon>
        <taxon>Naegleria</taxon>
    </lineage>
</organism>
<dbReference type="RefSeq" id="XP_044552713.1">
    <property type="nucleotide sequence ID" value="XM_044690925.1"/>
</dbReference>
<dbReference type="InterPro" id="IPR024134">
    <property type="entry name" value="SOD_Cu/Zn_/chaperone"/>
</dbReference>
<dbReference type="CDD" id="cd00305">
    <property type="entry name" value="Cu-Zn_Superoxide_Dismutase"/>
    <property type="match status" value="1"/>
</dbReference>
<feature type="transmembrane region" description="Helical" evidence="2">
    <location>
        <begin position="405"/>
        <end position="423"/>
    </location>
</feature>
<dbReference type="PRINTS" id="PR00068">
    <property type="entry name" value="CUZNDISMTASE"/>
</dbReference>
<dbReference type="GO" id="GO:0005507">
    <property type="term" value="F:copper ion binding"/>
    <property type="evidence" value="ECO:0007669"/>
    <property type="project" value="InterPro"/>
</dbReference>
<dbReference type="Gene3D" id="2.60.40.200">
    <property type="entry name" value="Superoxide dismutase, copper/zinc binding domain"/>
    <property type="match status" value="2"/>
</dbReference>
<feature type="compositionally biased region" description="Low complexity" evidence="1">
    <location>
        <begin position="388"/>
        <end position="399"/>
    </location>
</feature>
<feature type="region of interest" description="Disordered" evidence="1">
    <location>
        <begin position="361"/>
        <end position="399"/>
    </location>
</feature>
<feature type="chain" id="PRO_5041686359" description="Superoxide dismutase copper/zinc binding domain-containing protein" evidence="3">
    <location>
        <begin position="29"/>
        <end position="424"/>
    </location>
</feature>
<dbReference type="EMBL" id="PYSW02000009">
    <property type="protein sequence ID" value="KAG2388721.1"/>
    <property type="molecule type" value="Genomic_DNA"/>
</dbReference>
<name>A0AA88KPL2_NAELO</name>
<keyword evidence="6" id="KW-1185">Reference proteome</keyword>
<dbReference type="Proteomes" id="UP000816034">
    <property type="component" value="Unassembled WGS sequence"/>
</dbReference>
<dbReference type="InterPro" id="IPR001424">
    <property type="entry name" value="SOD_Cu_Zn_dom"/>
</dbReference>
<accession>A0AA88KPL2</accession>
<keyword evidence="2" id="KW-0812">Transmembrane</keyword>
<feature type="domain" description="Superoxide dismutase copper/zinc binding" evidence="4">
    <location>
        <begin position="49"/>
        <end position="183"/>
    </location>
</feature>
<dbReference type="GeneID" id="68092622"/>
<feature type="domain" description="Superoxide dismutase copper/zinc binding" evidence="4">
    <location>
        <begin position="219"/>
        <end position="350"/>
    </location>
</feature>
<evidence type="ECO:0000259" key="4">
    <source>
        <dbReference type="Pfam" id="PF00080"/>
    </source>
</evidence>
<evidence type="ECO:0000256" key="1">
    <source>
        <dbReference type="SAM" id="MobiDB-lite"/>
    </source>
</evidence>
<reference evidence="5 6" key="1">
    <citation type="journal article" date="2018" name="BMC Genomics">
        <title>The genome of Naegleria lovaniensis, the basis for a comparative approach to unravel pathogenicity factors of the human pathogenic amoeba N. fowleri.</title>
        <authorList>
            <person name="Liechti N."/>
            <person name="Schurch N."/>
            <person name="Bruggmann R."/>
            <person name="Wittwer M."/>
        </authorList>
    </citation>
    <scope>NUCLEOTIDE SEQUENCE [LARGE SCALE GENOMIC DNA]</scope>
    <source>
        <strain evidence="5 6">ATCC 30569</strain>
    </source>
</reference>
<evidence type="ECO:0000313" key="5">
    <source>
        <dbReference type="EMBL" id="KAG2388721.1"/>
    </source>
</evidence>
<keyword evidence="2" id="KW-1133">Transmembrane helix</keyword>
<proteinExistence type="predicted"/>
<feature type="signal peptide" evidence="3">
    <location>
        <begin position="1"/>
        <end position="28"/>
    </location>
</feature>
<dbReference type="AlphaFoldDB" id="A0AA88KPL2"/>
<evidence type="ECO:0000256" key="3">
    <source>
        <dbReference type="SAM" id="SignalP"/>
    </source>
</evidence>
<sequence>MITSTTKSSIIAACFLLAVILLSTTTQAQVYQGHCLLTGTTGNAVGLRGSVSLVYSTTTGNTTISWALNQTTVPAILQGKKLGFHIHEFGYLANSVSTGSHYNPYGASHALPGEVGAPSIHVGDLGNIDLSLGYSGVITTSLLRLDGNTSVIGRAIRLHMAQDLGSIAQPTGNASNPAAHCVIGIANVTSNLAMNDAYTATNRAVATMFRTDAAGNYNVTGRVIFDDSVGNGNVRVTGKVCGLAPNTIHGFHVHQFGELNLKDGAALMGHWNPSTSPHAYPGTVNRHAGDMGNITANSLGVATIDITLDLLALKGVNSIIGRGVVIHQNPDDGITQPTGNAGSRYAIGVIGIPPSSVSLENPNDACSGESFPSPIVVPSPKPSPKPSTPKASPSPKKSVNAATCVNGLTSTLVFVVALFALILF</sequence>
<feature type="compositionally biased region" description="Pro residues" evidence="1">
    <location>
        <begin position="375"/>
        <end position="387"/>
    </location>
</feature>
<dbReference type="PANTHER" id="PTHR10003">
    <property type="entry name" value="SUPEROXIDE DISMUTASE CU-ZN -RELATED"/>
    <property type="match status" value="1"/>
</dbReference>
<dbReference type="GO" id="GO:0006801">
    <property type="term" value="P:superoxide metabolic process"/>
    <property type="evidence" value="ECO:0007669"/>
    <property type="project" value="InterPro"/>
</dbReference>
<protein>
    <recommendedName>
        <fullName evidence="4">Superoxide dismutase copper/zinc binding domain-containing protein</fullName>
    </recommendedName>
</protein>
<dbReference type="Pfam" id="PF00080">
    <property type="entry name" value="Sod_Cu"/>
    <property type="match status" value="2"/>
</dbReference>
<comment type="caution">
    <text evidence="5">The sequence shown here is derived from an EMBL/GenBank/DDBJ whole genome shotgun (WGS) entry which is preliminary data.</text>
</comment>
<keyword evidence="2" id="KW-0472">Membrane</keyword>
<dbReference type="SUPFAM" id="SSF49329">
    <property type="entry name" value="Cu,Zn superoxide dismutase-like"/>
    <property type="match status" value="2"/>
</dbReference>
<keyword evidence="3" id="KW-0732">Signal</keyword>
<evidence type="ECO:0000313" key="6">
    <source>
        <dbReference type="Proteomes" id="UP000816034"/>
    </source>
</evidence>
<dbReference type="InterPro" id="IPR036423">
    <property type="entry name" value="SOD-like_Cu/Zn_dom_sf"/>
</dbReference>
<gene>
    <name evidence="5" type="ORF">C9374_000160</name>
</gene>